<keyword evidence="2" id="KW-1185">Reference proteome</keyword>
<organism evidence="1 2">
    <name type="scientific">Gigaspora margarita</name>
    <dbReference type="NCBI Taxonomy" id="4874"/>
    <lineage>
        <taxon>Eukaryota</taxon>
        <taxon>Fungi</taxon>
        <taxon>Fungi incertae sedis</taxon>
        <taxon>Mucoromycota</taxon>
        <taxon>Glomeromycotina</taxon>
        <taxon>Glomeromycetes</taxon>
        <taxon>Diversisporales</taxon>
        <taxon>Gigasporaceae</taxon>
        <taxon>Gigaspora</taxon>
    </lineage>
</organism>
<reference evidence="1 2" key="1">
    <citation type="submission" date="2021-06" db="EMBL/GenBank/DDBJ databases">
        <authorList>
            <person name="Kallberg Y."/>
            <person name="Tangrot J."/>
            <person name="Rosling A."/>
        </authorList>
    </citation>
    <scope>NUCLEOTIDE SEQUENCE [LARGE SCALE GENOMIC DNA]</scope>
    <source>
        <strain evidence="1 2">120-4 pot B 10/14</strain>
    </source>
</reference>
<sequence>MEKDELNDEGEMADYFRLHDTIEPIDLSSSDDDDTNSKEIIAINLRIDYIYRGKELENMCLYDYVSTIHKIKITDKELDKLARQENRGGRVTKID</sequence>
<evidence type="ECO:0000313" key="1">
    <source>
        <dbReference type="EMBL" id="CAG8512121.1"/>
    </source>
</evidence>
<protein>
    <submittedName>
        <fullName evidence="1">37270_t:CDS:1</fullName>
    </submittedName>
</protein>
<gene>
    <name evidence="1" type="ORF">GMARGA_LOCUS2734</name>
</gene>
<evidence type="ECO:0000313" key="2">
    <source>
        <dbReference type="Proteomes" id="UP000789901"/>
    </source>
</evidence>
<name>A0ABM8W320_GIGMA</name>
<accession>A0ABM8W320</accession>
<comment type="caution">
    <text evidence="1">The sequence shown here is derived from an EMBL/GenBank/DDBJ whole genome shotgun (WGS) entry which is preliminary data.</text>
</comment>
<dbReference type="Proteomes" id="UP000789901">
    <property type="component" value="Unassembled WGS sequence"/>
</dbReference>
<dbReference type="EMBL" id="CAJVQB010000892">
    <property type="protein sequence ID" value="CAG8512121.1"/>
    <property type="molecule type" value="Genomic_DNA"/>
</dbReference>
<proteinExistence type="predicted"/>